<keyword evidence="6" id="KW-0732">Signal</keyword>
<evidence type="ECO:0000313" key="9">
    <source>
        <dbReference type="Proteomes" id="UP000015241"/>
    </source>
</evidence>
<dbReference type="PANTHER" id="PTHR42973">
    <property type="entry name" value="BINDING OXIDOREDUCTASE, PUTATIVE (AFU_ORTHOLOGUE AFUA_1G17690)-RELATED"/>
    <property type="match status" value="1"/>
</dbReference>
<dbReference type="SUPFAM" id="SSF56176">
    <property type="entry name" value="FAD-binding/transporter-associated domain-like"/>
    <property type="match status" value="1"/>
</dbReference>
<dbReference type="OrthoDB" id="415825at2759"/>
<keyword evidence="3" id="KW-0285">Flavoprotein</keyword>
<evidence type="ECO:0000256" key="3">
    <source>
        <dbReference type="ARBA" id="ARBA00022630"/>
    </source>
</evidence>
<protein>
    <recommendedName>
        <fullName evidence="7">FAD-binding PCMH-type domain-containing protein</fullName>
    </recommendedName>
</protein>
<dbReference type="InterPro" id="IPR016169">
    <property type="entry name" value="FAD-bd_PCMH_sub2"/>
</dbReference>
<dbReference type="InterPro" id="IPR006093">
    <property type="entry name" value="Oxy_OxRdtase_FAD_BS"/>
</dbReference>
<evidence type="ECO:0000256" key="6">
    <source>
        <dbReference type="SAM" id="SignalP"/>
    </source>
</evidence>
<dbReference type="Gene3D" id="3.40.462.20">
    <property type="match status" value="1"/>
</dbReference>
<sequence length="499" mass="54691">MLLTSAFVAFSFLRLAISGPPSPESILGNDSIQVYFQGEPGYQNASRAFNMRLDFEPLAVAFPNSTEEVADLVKVGAQLGVPVNARSGGHSYAAYGLGGADGHLIVDLSNIKDIHVDNSTGVAVVGAGNRLGDVATALFDQAGRAIPHGLCPLVGLGGHAAFGGYGFTSRQWGLTLDNVIGATVVLADGTIVNASSTEQPDLFWALRGAAPSFGIITYYHFQTYVAPAQPTYFRYIWLLPLDEGIKGISAYQNFSFSPAIPKEIGFYMYITKGVNRGDLNLTVFGSYYGEPDQYEAIIQPFLDAMPNTSLPAQINVTSWIDNLVLLGNGNITSTPESRASDSNTFYTKSITTSPDTPLSEEAITAFANWLSVEGWYTDTNWFVELEFWGGNSSKIVQVPSNATAYYNRNEMWTIQFYTSSPDYEPPFPKEGFAFLDGLVASITANEPDSYKYGAYPNYVDPRLPPSEWHELYYGSNYDRLRQIKTQYDPNNVFMFPQSM</sequence>
<dbReference type="PROSITE" id="PS51387">
    <property type="entry name" value="FAD_PCMH"/>
    <property type="match status" value="1"/>
</dbReference>
<feature type="domain" description="FAD-binding PCMH-type" evidence="7">
    <location>
        <begin position="53"/>
        <end position="226"/>
    </location>
</feature>
<dbReference type="InterPro" id="IPR016166">
    <property type="entry name" value="FAD-bd_PCMH"/>
</dbReference>
<dbReference type="InterPro" id="IPR012951">
    <property type="entry name" value="BBE"/>
</dbReference>
<evidence type="ECO:0000256" key="5">
    <source>
        <dbReference type="ARBA" id="ARBA00023002"/>
    </source>
</evidence>
<feature type="chain" id="PRO_5004549991" description="FAD-binding PCMH-type domain-containing protein" evidence="6">
    <location>
        <begin position="19"/>
        <end position="499"/>
    </location>
</feature>
<dbReference type="eggNOG" id="ENOG502QVGN">
    <property type="taxonomic scope" value="Eukaryota"/>
</dbReference>
<feature type="signal peptide" evidence="6">
    <location>
        <begin position="1"/>
        <end position="18"/>
    </location>
</feature>
<keyword evidence="5" id="KW-0560">Oxidoreductase</keyword>
<dbReference type="InterPro" id="IPR050416">
    <property type="entry name" value="FAD-linked_Oxidoreductase"/>
</dbReference>
<dbReference type="Pfam" id="PF01565">
    <property type="entry name" value="FAD_binding_4"/>
    <property type="match status" value="1"/>
</dbReference>
<organism evidence="8 9">
    <name type="scientific">Fomitopsis schrenkii</name>
    <name type="common">Brown rot fungus</name>
    <dbReference type="NCBI Taxonomy" id="2126942"/>
    <lineage>
        <taxon>Eukaryota</taxon>
        <taxon>Fungi</taxon>
        <taxon>Dikarya</taxon>
        <taxon>Basidiomycota</taxon>
        <taxon>Agaricomycotina</taxon>
        <taxon>Agaricomycetes</taxon>
        <taxon>Polyporales</taxon>
        <taxon>Fomitopsis</taxon>
    </lineage>
</organism>
<dbReference type="EMBL" id="KE504171">
    <property type="protein sequence ID" value="EPS97926.1"/>
    <property type="molecule type" value="Genomic_DNA"/>
</dbReference>
<dbReference type="PANTHER" id="PTHR42973:SF39">
    <property type="entry name" value="FAD-BINDING PCMH-TYPE DOMAIN-CONTAINING PROTEIN"/>
    <property type="match status" value="1"/>
</dbReference>
<dbReference type="HOGENOM" id="CLU_018354_10_1_1"/>
<dbReference type="Gene3D" id="3.30.465.10">
    <property type="match status" value="1"/>
</dbReference>
<dbReference type="InterPro" id="IPR036318">
    <property type="entry name" value="FAD-bd_PCMH-like_sf"/>
</dbReference>
<dbReference type="GO" id="GO:0016491">
    <property type="term" value="F:oxidoreductase activity"/>
    <property type="evidence" value="ECO:0007669"/>
    <property type="project" value="UniProtKB-KW"/>
</dbReference>
<evidence type="ECO:0000313" key="8">
    <source>
        <dbReference type="EMBL" id="EPS97926.1"/>
    </source>
</evidence>
<evidence type="ECO:0000256" key="1">
    <source>
        <dbReference type="ARBA" id="ARBA00001974"/>
    </source>
</evidence>
<name>S8DY01_FOMSC</name>
<dbReference type="AlphaFoldDB" id="S8DY01"/>
<dbReference type="PROSITE" id="PS00862">
    <property type="entry name" value="OX2_COVAL_FAD"/>
    <property type="match status" value="1"/>
</dbReference>
<gene>
    <name evidence="8" type="ORF">FOMPIDRAFT_142343</name>
</gene>
<dbReference type="InParanoid" id="S8DY01"/>
<dbReference type="InterPro" id="IPR006094">
    <property type="entry name" value="Oxid_FAD_bind_N"/>
</dbReference>
<keyword evidence="4" id="KW-0274">FAD</keyword>
<dbReference type="STRING" id="743788.S8DY01"/>
<comment type="cofactor">
    <cofactor evidence="1">
        <name>FAD</name>
        <dbReference type="ChEBI" id="CHEBI:57692"/>
    </cofactor>
</comment>
<reference evidence="8 9" key="1">
    <citation type="journal article" date="2012" name="Science">
        <title>The Paleozoic origin of enzymatic lignin decomposition reconstructed from 31 fungal genomes.</title>
        <authorList>
            <person name="Floudas D."/>
            <person name="Binder M."/>
            <person name="Riley R."/>
            <person name="Barry K."/>
            <person name="Blanchette R.A."/>
            <person name="Henrissat B."/>
            <person name="Martinez A.T."/>
            <person name="Otillar R."/>
            <person name="Spatafora J.W."/>
            <person name="Yadav J.S."/>
            <person name="Aerts A."/>
            <person name="Benoit I."/>
            <person name="Boyd A."/>
            <person name="Carlson A."/>
            <person name="Copeland A."/>
            <person name="Coutinho P.M."/>
            <person name="de Vries R.P."/>
            <person name="Ferreira P."/>
            <person name="Findley K."/>
            <person name="Foster B."/>
            <person name="Gaskell J."/>
            <person name="Glotzer D."/>
            <person name="Gorecki P."/>
            <person name="Heitman J."/>
            <person name="Hesse C."/>
            <person name="Hori C."/>
            <person name="Igarashi K."/>
            <person name="Jurgens J.A."/>
            <person name="Kallen N."/>
            <person name="Kersten P."/>
            <person name="Kohler A."/>
            <person name="Kuees U."/>
            <person name="Kumar T.K.A."/>
            <person name="Kuo A."/>
            <person name="LaButti K."/>
            <person name="Larrondo L.F."/>
            <person name="Lindquist E."/>
            <person name="Ling A."/>
            <person name="Lombard V."/>
            <person name="Lucas S."/>
            <person name="Lundell T."/>
            <person name="Martin R."/>
            <person name="McLaughlin D.J."/>
            <person name="Morgenstern I."/>
            <person name="Morin E."/>
            <person name="Murat C."/>
            <person name="Nagy L.G."/>
            <person name="Nolan M."/>
            <person name="Ohm R.A."/>
            <person name="Patyshakuliyeva A."/>
            <person name="Rokas A."/>
            <person name="Ruiz-Duenas F.J."/>
            <person name="Sabat G."/>
            <person name="Salamov A."/>
            <person name="Samejima M."/>
            <person name="Schmutz J."/>
            <person name="Slot J.C."/>
            <person name="St John F."/>
            <person name="Stenlid J."/>
            <person name="Sun H."/>
            <person name="Sun S."/>
            <person name="Syed K."/>
            <person name="Tsang A."/>
            <person name="Wiebenga A."/>
            <person name="Young D."/>
            <person name="Pisabarro A."/>
            <person name="Eastwood D.C."/>
            <person name="Martin F."/>
            <person name="Cullen D."/>
            <person name="Grigoriev I.V."/>
            <person name="Hibbett D.S."/>
        </authorList>
    </citation>
    <scope>NUCLEOTIDE SEQUENCE</scope>
    <source>
        <strain evidence="9">FP-58527</strain>
    </source>
</reference>
<comment type="similarity">
    <text evidence="2">Belongs to the oxygen-dependent FAD-linked oxidoreductase family.</text>
</comment>
<evidence type="ECO:0000259" key="7">
    <source>
        <dbReference type="PROSITE" id="PS51387"/>
    </source>
</evidence>
<keyword evidence="9" id="KW-1185">Reference proteome</keyword>
<evidence type="ECO:0000256" key="4">
    <source>
        <dbReference type="ARBA" id="ARBA00022827"/>
    </source>
</evidence>
<dbReference type="Pfam" id="PF08031">
    <property type="entry name" value="BBE"/>
    <property type="match status" value="1"/>
</dbReference>
<accession>S8DY01</accession>
<evidence type="ECO:0000256" key="2">
    <source>
        <dbReference type="ARBA" id="ARBA00005466"/>
    </source>
</evidence>
<proteinExistence type="inferred from homology"/>
<dbReference type="GO" id="GO:0071949">
    <property type="term" value="F:FAD binding"/>
    <property type="evidence" value="ECO:0007669"/>
    <property type="project" value="InterPro"/>
</dbReference>
<dbReference type="Proteomes" id="UP000015241">
    <property type="component" value="Unassembled WGS sequence"/>
</dbReference>